<gene>
    <name evidence="3" type="ORF">CTheo_4023</name>
</gene>
<protein>
    <submittedName>
        <fullName evidence="3">Transmembrane protein</fullName>
    </submittedName>
</protein>
<feature type="compositionally biased region" description="Low complexity" evidence="1">
    <location>
        <begin position="664"/>
        <end position="677"/>
    </location>
</feature>
<dbReference type="OrthoDB" id="3238375at2759"/>
<accession>A0A5N5QN39</accession>
<feature type="region of interest" description="Disordered" evidence="1">
    <location>
        <begin position="448"/>
        <end position="724"/>
    </location>
</feature>
<feature type="compositionally biased region" description="Polar residues" evidence="1">
    <location>
        <begin position="531"/>
        <end position="545"/>
    </location>
</feature>
<feature type="compositionally biased region" description="Low complexity" evidence="1">
    <location>
        <begin position="408"/>
        <end position="425"/>
    </location>
</feature>
<keyword evidence="4" id="KW-1185">Reference proteome</keyword>
<dbReference type="Proteomes" id="UP000383932">
    <property type="component" value="Unassembled WGS sequence"/>
</dbReference>
<feature type="compositionally biased region" description="Basic residues" evidence="1">
    <location>
        <begin position="783"/>
        <end position="807"/>
    </location>
</feature>
<proteinExistence type="predicted"/>
<feature type="compositionally biased region" description="Low complexity" evidence="1">
    <location>
        <begin position="502"/>
        <end position="511"/>
    </location>
</feature>
<organism evidence="3 4">
    <name type="scientific">Ceratobasidium theobromae</name>
    <dbReference type="NCBI Taxonomy" id="1582974"/>
    <lineage>
        <taxon>Eukaryota</taxon>
        <taxon>Fungi</taxon>
        <taxon>Dikarya</taxon>
        <taxon>Basidiomycota</taxon>
        <taxon>Agaricomycotina</taxon>
        <taxon>Agaricomycetes</taxon>
        <taxon>Cantharellales</taxon>
        <taxon>Ceratobasidiaceae</taxon>
        <taxon>Ceratobasidium</taxon>
    </lineage>
</organism>
<feature type="compositionally biased region" description="Pro residues" evidence="1">
    <location>
        <begin position="466"/>
        <end position="478"/>
    </location>
</feature>
<keyword evidence="2" id="KW-0472">Membrane</keyword>
<keyword evidence="2 3" id="KW-0812">Transmembrane</keyword>
<evidence type="ECO:0000256" key="2">
    <source>
        <dbReference type="SAM" id="Phobius"/>
    </source>
</evidence>
<sequence>MSGVTGNPLASSRPTERGPTGSRLAYLYSYWNPKVLFKKEFYTAGVKGGVLTFVSVLSVLALYSVIAGVSVLHTIRRLRGRQTPKSTTPPKTPLDFELDNKATTIKPVEEVGINMDDVLEIPGEEVEFAAMKEEMPAPDQIPEINDEPQVGSSDEQDAGQAVMSDDDSIHEGLVTLKQDIPRPPSPPATPPTAAFDAPVHIVESQSSPRPEIEAFDIPKNFGLEEQLAKADDISERAIEGAPRTVEEAVEEHAKIVENAVTPTESVDESSKPSALVEESKAASLDLPAAEVSTSEPEQLPVIEEPVPEIVAPKQVTPAKPEEPVVVVDEPEPLQAAPNPVEPIEEPKPVEEPKPAEEPKPVEAPKPIEAPKLETDSSKPARDDNVPPLSPKSLGRPRVMRRATGSTSAVAGVTTSPAPATVAVTATEDKPSGRERALHRANEALNMLAGSILRSNTSERLAGRSMSPPPSGIPRPVSPVPRSTSPVNFQRSGSPANFRRPESPSNEPGSRPSSPPPTSSRRGSIAGPRPSVSRQSTLSSTEQPVSRSPPKKFTNPPRGGAASPPPLPLPPQRQASLKIANSPQVPQAAVMSPSILSRKATIDSNGSPGSPPLSPRRSVSPGPRSPAEEFTTDSSSKRDLSFPPATNGHHPIVNTSILRPRPRPRTSTGSSATSPTAPNTLQASLLATLGAKVNFPSQGSKSTSISAGSGPTSPASPRSDSIASAVSNRDSIFSYSDMSDMDMSASDLDFTGRESDRMVLGARYDSVGSMSSDGEMSGNEEEKRKKRAKRRAKARAQAVKKQKRAKRN</sequence>
<reference evidence="3 4" key="1">
    <citation type="journal article" date="2019" name="Fungal Biol. Biotechnol.">
        <title>Draft genome sequence of fastidious pathogen Ceratobasidium theobromae, which causes vascular-streak dieback in Theobroma cacao.</title>
        <authorList>
            <person name="Ali S.S."/>
            <person name="Asman A."/>
            <person name="Shao J."/>
            <person name="Firmansyah A.P."/>
            <person name="Susilo A.W."/>
            <person name="Rosmana A."/>
            <person name="McMahon P."/>
            <person name="Junaid M."/>
            <person name="Guest D."/>
            <person name="Kheng T.Y."/>
            <person name="Meinhardt L.W."/>
            <person name="Bailey B.A."/>
        </authorList>
    </citation>
    <scope>NUCLEOTIDE SEQUENCE [LARGE SCALE GENOMIC DNA]</scope>
    <source>
        <strain evidence="3 4">CT2</strain>
    </source>
</reference>
<feature type="region of interest" description="Disordered" evidence="1">
    <location>
        <begin position="139"/>
        <end position="163"/>
    </location>
</feature>
<feature type="transmembrane region" description="Helical" evidence="2">
    <location>
        <begin position="50"/>
        <end position="72"/>
    </location>
</feature>
<evidence type="ECO:0000313" key="4">
    <source>
        <dbReference type="Proteomes" id="UP000383932"/>
    </source>
</evidence>
<keyword evidence="2" id="KW-1133">Transmembrane helix</keyword>
<feature type="region of interest" description="Disordered" evidence="1">
    <location>
        <begin position="256"/>
        <end position="436"/>
    </location>
</feature>
<evidence type="ECO:0000313" key="3">
    <source>
        <dbReference type="EMBL" id="KAB5592556.1"/>
    </source>
</evidence>
<evidence type="ECO:0000256" key="1">
    <source>
        <dbReference type="SAM" id="MobiDB-lite"/>
    </source>
</evidence>
<dbReference type="EMBL" id="SSOP01000061">
    <property type="protein sequence ID" value="KAB5592556.1"/>
    <property type="molecule type" value="Genomic_DNA"/>
</dbReference>
<feature type="compositionally biased region" description="Basic and acidic residues" evidence="1">
    <location>
        <begin position="368"/>
        <end position="384"/>
    </location>
</feature>
<feature type="compositionally biased region" description="Basic and acidic residues" evidence="1">
    <location>
        <begin position="344"/>
        <end position="362"/>
    </location>
</feature>
<dbReference type="AlphaFoldDB" id="A0A5N5QN39"/>
<comment type="caution">
    <text evidence="3">The sequence shown here is derived from an EMBL/GenBank/DDBJ whole genome shotgun (WGS) entry which is preliminary data.</text>
</comment>
<feature type="region of interest" description="Disordered" evidence="1">
    <location>
        <begin position="760"/>
        <end position="807"/>
    </location>
</feature>
<name>A0A5N5QN39_9AGAM</name>
<feature type="compositionally biased region" description="Basic and acidic residues" evidence="1">
    <location>
        <begin position="426"/>
        <end position="436"/>
    </location>
</feature>
<feature type="compositionally biased region" description="Low complexity" evidence="1">
    <location>
        <begin position="701"/>
        <end position="718"/>
    </location>
</feature>